<sequence>MGTSGPELEDVCVRPASRQLRRMSEHFHRYGMVTVTDLVGEATRVRVREETDRLLGSHAERRDLRLATTGFTRRSMSVVPSEVIRDNSGLIAGLYPNPGLVQPLEDIAGEKLYPCPKSDEKFLITRQERRGDTHGWHWGDFSYALIWVVQAPPIDVGGLLQCVPHTSWDKLSPQINLYLAENPIHTYHFASGDVYFLRTDTTLHRTVPLREDATRIILNMTWAGARDLGRDITADDRWWDDAGVSAASAIEEWRPADNHEAREAT</sequence>
<gene>
    <name evidence="1" type="ORF">P2L57_07160</name>
</gene>
<dbReference type="SUPFAM" id="SSF51197">
    <property type="entry name" value="Clavaminate synthase-like"/>
    <property type="match status" value="1"/>
</dbReference>
<dbReference type="EMBL" id="JARHTQ010000003">
    <property type="protein sequence ID" value="MDF2255511.1"/>
    <property type="molecule type" value="Genomic_DNA"/>
</dbReference>
<protein>
    <submittedName>
        <fullName evidence="1">ArpA protein</fullName>
    </submittedName>
</protein>
<comment type="caution">
    <text evidence="1">The sequence shown here is derived from an EMBL/GenBank/DDBJ whole genome shotgun (WGS) entry which is preliminary data.</text>
</comment>
<reference evidence="1 2" key="1">
    <citation type="submission" date="2023-03" db="EMBL/GenBank/DDBJ databases">
        <title>Draft genome sequence of type strain Streptomyces ferralitis JCM 14344.</title>
        <authorList>
            <person name="Klaysubun C."/>
            <person name="Duangmal K."/>
        </authorList>
    </citation>
    <scope>NUCLEOTIDE SEQUENCE [LARGE SCALE GENOMIC DNA]</scope>
    <source>
        <strain evidence="1 2">JCM 14344</strain>
    </source>
</reference>
<dbReference type="InterPro" id="IPR056470">
    <property type="entry name" value="BesD/HalB-like"/>
</dbReference>
<proteinExistence type="predicted"/>
<evidence type="ECO:0000313" key="1">
    <source>
        <dbReference type="EMBL" id="MDF2255511.1"/>
    </source>
</evidence>
<dbReference type="Pfam" id="PF23169">
    <property type="entry name" value="HalD"/>
    <property type="match status" value="1"/>
</dbReference>
<evidence type="ECO:0000313" key="2">
    <source>
        <dbReference type="Proteomes" id="UP001220022"/>
    </source>
</evidence>
<dbReference type="Proteomes" id="UP001220022">
    <property type="component" value="Unassembled WGS sequence"/>
</dbReference>
<dbReference type="NCBIfam" id="NF042920">
    <property type="entry name" value="Lys_halognase_BesD"/>
    <property type="match status" value="1"/>
</dbReference>
<name>A0ABT5YVZ4_9ACTN</name>
<dbReference type="RefSeq" id="WP_275810042.1">
    <property type="nucleotide sequence ID" value="NZ_BAAANM010000035.1"/>
</dbReference>
<accession>A0ABT5YVZ4</accession>
<keyword evidence="2" id="KW-1185">Reference proteome</keyword>
<dbReference type="InterPro" id="IPR053701">
    <property type="entry name" value="BesD"/>
</dbReference>
<organism evidence="1 2">
    <name type="scientific">Streptantibioticus ferralitis</name>
    <dbReference type="NCBI Taxonomy" id="236510"/>
    <lineage>
        <taxon>Bacteria</taxon>
        <taxon>Bacillati</taxon>
        <taxon>Actinomycetota</taxon>
        <taxon>Actinomycetes</taxon>
        <taxon>Kitasatosporales</taxon>
        <taxon>Streptomycetaceae</taxon>
        <taxon>Streptantibioticus</taxon>
    </lineage>
</organism>